<evidence type="ECO:0000313" key="2">
    <source>
        <dbReference type="Proteomes" id="UP001500571"/>
    </source>
</evidence>
<comment type="caution">
    <text evidence="1">The sequence shown here is derived from an EMBL/GenBank/DDBJ whole genome shotgun (WGS) entry which is preliminary data.</text>
</comment>
<protein>
    <submittedName>
        <fullName evidence="1">DinB family protein</fullName>
    </submittedName>
</protein>
<keyword evidence="2" id="KW-1185">Reference proteome</keyword>
<dbReference type="InterPro" id="IPR007061">
    <property type="entry name" value="MST-like"/>
</dbReference>
<dbReference type="Pfam" id="PF04978">
    <property type="entry name" value="MST"/>
    <property type="match status" value="1"/>
</dbReference>
<dbReference type="Proteomes" id="UP001500571">
    <property type="component" value="Unassembled WGS sequence"/>
</dbReference>
<dbReference type="Gene3D" id="1.20.120.450">
    <property type="entry name" value="dinb family like domain"/>
    <property type="match status" value="1"/>
</dbReference>
<accession>A0ABN2RM03</accession>
<reference evidence="1 2" key="1">
    <citation type="journal article" date="2019" name="Int. J. Syst. Evol. Microbiol.">
        <title>The Global Catalogue of Microorganisms (GCM) 10K type strain sequencing project: providing services to taxonomists for standard genome sequencing and annotation.</title>
        <authorList>
            <consortium name="The Broad Institute Genomics Platform"/>
            <consortium name="The Broad Institute Genome Sequencing Center for Infectious Disease"/>
            <person name="Wu L."/>
            <person name="Ma J."/>
        </authorList>
    </citation>
    <scope>NUCLEOTIDE SEQUENCE [LARGE SCALE GENOMIC DNA]</scope>
    <source>
        <strain evidence="1 2">JCM 15309</strain>
    </source>
</reference>
<dbReference type="RefSeq" id="WP_344047121.1">
    <property type="nucleotide sequence ID" value="NZ_BAAAPB010000004.1"/>
</dbReference>
<sequence>MTLHLAGERELLEGMLDVQRTEIAGLLDDLDDDEARRRLVPSLTTPLGLVKHATFVEKVWFHSRVAGVPRGEVGIPDTVDESFVLDPSDTVASVREAYAAACEGSRRIAATHGLDDEYPWHHGPVSLRFIYAHMIQELARHAGHGDILVEQIVAGRGDA</sequence>
<name>A0ABN2RM03_9ACTN</name>
<dbReference type="SUPFAM" id="SSF109854">
    <property type="entry name" value="DinB/YfiT-like putative metalloenzymes"/>
    <property type="match status" value="1"/>
</dbReference>
<gene>
    <name evidence="1" type="ORF">GCM10009798_35450</name>
</gene>
<dbReference type="InterPro" id="IPR034660">
    <property type="entry name" value="DinB/YfiT-like"/>
</dbReference>
<dbReference type="EMBL" id="BAAAPB010000004">
    <property type="protein sequence ID" value="GAA1971479.1"/>
    <property type="molecule type" value="Genomic_DNA"/>
</dbReference>
<organism evidence="1 2">
    <name type="scientific">Nocardioides panacihumi</name>
    <dbReference type="NCBI Taxonomy" id="400774"/>
    <lineage>
        <taxon>Bacteria</taxon>
        <taxon>Bacillati</taxon>
        <taxon>Actinomycetota</taxon>
        <taxon>Actinomycetes</taxon>
        <taxon>Propionibacteriales</taxon>
        <taxon>Nocardioidaceae</taxon>
        <taxon>Nocardioides</taxon>
    </lineage>
</organism>
<proteinExistence type="predicted"/>
<evidence type="ECO:0000313" key="1">
    <source>
        <dbReference type="EMBL" id="GAA1971479.1"/>
    </source>
</evidence>